<evidence type="ECO:0000256" key="3">
    <source>
        <dbReference type="PIRSR" id="PIRSR001221-1"/>
    </source>
</evidence>
<name>A0A0K6G4D5_9AGAM</name>
<comment type="similarity">
    <text evidence="1">Belongs to the amidase family.</text>
</comment>
<dbReference type="SUPFAM" id="SSF75304">
    <property type="entry name" value="Amidase signature (AS) enzymes"/>
    <property type="match status" value="1"/>
</dbReference>
<reference evidence="7 8" key="1">
    <citation type="submission" date="2015-07" db="EMBL/GenBank/DDBJ databases">
        <authorList>
            <person name="Noorani M."/>
        </authorList>
    </citation>
    <scope>NUCLEOTIDE SEQUENCE [LARGE SCALE GENOMIC DNA]</scope>
    <source>
        <strain evidence="7">BBA 69670</strain>
    </source>
</reference>
<feature type="binding site" evidence="4">
    <location>
        <position position="179"/>
    </location>
    <ligand>
        <name>substrate</name>
    </ligand>
</feature>
<keyword evidence="8" id="KW-1185">Reference proteome</keyword>
<dbReference type="Gene3D" id="3.90.1300.10">
    <property type="entry name" value="Amidase signature (AS) domain"/>
    <property type="match status" value="2"/>
</dbReference>
<dbReference type="PANTHER" id="PTHR46072">
    <property type="entry name" value="AMIDASE-RELATED-RELATED"/>
    <property type="match status" value="1"/>
</dbReference>
<organism evidence="7 8">
    <name type="scientific">Rhizoctonia solani</name>
    <dbReference type="NCBI Taxonomy" id="456999"/>
    <lineage>
        <taxon>Eukaryota</taxon>
        <taxon>Fungi</taxon>
        <taxon>Dikarya</taxon>
        <taxon>Basidiomycota</taxon>
        <taxon>Agaricomycotina</taxon>
        <taxon>Agaricomycetes</taxon>
        <taxon>Cantharellales</taxon>
        <taxon>Ceratobasidiaceae</taxon>
        <taxon>Rhizoctonia</taxon>
    </lineage>
</organism>
<feature type="domain" description="Amidase" evidence="6">
    <location>
        <begin position="80"/>
        <end position="222"/>
    </location>
</feature>
<dbReference type="InterPro" id="IPR023631">
    <property type="entry name" value="Amidase_dom"/>
</dbReference>
<feature type="active site" description="Charge relay system" evidence="3">
    <location>
        <position position="129"/>
    </location>
</feature>
<dbReference type="Pfam" id="PF01425">
    <property type="entry name" value="Amidase"/>
    <property type="match status" value="2"/>
</dbReference>
<evidence type="ECO:0000313" key="7">
    <source>
        <dbReference type="EMBL" id="CUA73351.1"/>
    </source>
</evidence>
<feature type="binding site" evidence="4">
    <location>
        <position position="197"/>
    </location>
    <ligand>
        <name>substrate</name>
    </ligand>
</feature>
<evidence type="ECO:0000256" key="4">
    <source>
        <dbReference type="PIRSR" id="PIRSR001221-2"/>
    </source>
</evidence>
<evidence type="ECO:0000256" key="1">
    <source>
        <dbReference type="ARBA" id="ARBA00009199"/>
    </source>
</evidence>
<sequence>MTSAENSSLSSAPNPLTKTNGPKLVTDWETIAARKREDRANRLKPYPHWSLGDLAPAPSHKNVTSLVHARLTDRSFLASDATYAAQELTNCVTEVMFTQVLARAHGLDAHILQTGEVVGPLHGIPVNIKDHICVKGEDTATGFVTWAGRSVAEEDAAIVQILRAAGAVTYVKTTNPQSLFATSMGTQPTRIITSGGSSGGEGAPIGSRTSLLGVGTDVGGSILSSQRPIGVVWTGMEKIVGVIGPMAHSARGLELFFRVISDSKPWNIDFSTLCMPWNPVPAEIAAKEKLVLGFFIDDGVVTPHPLIVERLNKTQEALVAAGHEVIDWTPMDHMEAFELTAKLYMLDGGEDIRAILAESGEPPIPQVASIFPDPKEGECTLGQSWAMNTWRDQFRVRALKHWNETALRTKGGRPVDAILCPAAPTLAPPHGTTRWIGCTAYWNLLDLPAVVFPSGKPFDASTWDAAAGSSSDELRNPIEEFIKTRWKPETFDGAPIGLQLVARRWQEENLFAMLKQVEDAVARIEKY</sequence>
<feature type="active site" description="Acyl-ester intermediate" evidence="3">
    <location>
        <position position="221"/>
    </location>
</feature>
<evidence type="ECO:0000313" key="8">
    <source>
        <dbReference type="Proteomes" id="UP000044841"/>
    </source>
</evidence>
<keyword evidence="2" id="KW-0378">Hydrolase</keyword>
<protein>
    <submittedName>
        <fullName evidence="7">Acetamidase [Aspergillus nidulans FGSC A4]</fullName>
    </submittedName>
</protein>
<feature type="domain" description="Amidase" evidence="6">
    <location>
        <begin position="231"/>
        <end position="510"/>
    </location>
</feature>
<dbReference type="InterPro" id="IPR036928">
    <property type="entry name" value="AS_sf"/>
</dbReference>
<feature type="binding site" evidence="4">
    <location>
        <begin position="218"/>
        <end position="221"/>
    </location>
    <ligand>
        <name>substrate</name>
    </ligand>
</feature>
<dbReference type="GO" id="GO:0016787">
    <property type="term" value="F:hydrolase activity"/>
    <property type="evidence" value="ECO:0007669"/>
    <property type="project" value="UniProtKB-KW"/>
</dbReference>
<evidence type="ECO:0000259" key="6">
    <source>
        <dbReference type="Pfam" id="PF01425"/>
    </source>
</evidence>
<dbReference type="PIRSF" id="PIRSF001221">
    <property type="entry name" value="Amidase_fungi"/>
    <property type="match status" value="1"/>
</dbReference>
<feature type="region of interest" description="Disordered" evidence="5">
    <location>
        <begin position="1"/>
        <end position="23"/>
    </location>
</feature>
<dbReference type="EMBL" id="CYGV01001374">
    <property type="protein sequence ID" value="CUA73351.1"/>
    <property type="molecule type" value="Genomic_DNA"/>
</dbReference>
<accession>A0A0K6G4D5</accession>
<dbReference type="AlphaFoldDB" id="A0A0K6G4D5"/>
<evidence type="ECO:0000256" key="2">
    <source>
        <dbReference type="ARBA" id="ARBA00022801"/>
    </source>
</evidence>
<dbReference type="Proteomes" id="UP000044841">
    <property type="component" value="Unassembled WGS sequence"/>
</dbReference>
<gene>
    <name evidence="7" type="ORF">RSOLAG22IIIB_10734</name>
</gene>
<proteinExistence type="inferred from homology"/>
<feature type="compositionally biased region" description="Polar residues" evidence="5">
    <location>
        <begin position="1"/>
        <end position="20"/>
    </location>
</feature>
<evidence type="ECO:0000256" key="5">
    <source>
        <dbReference type="SAM" id="MobiDB-lite"/>
    </source>
</evidence>
<feature type="active site" description="Charge relay system" evidence="3">
    <location>
        <position position="197"/>
    </location>
</feature>